<organism evidence="2 3">
    <name type="scientific">Pelomicrobium methylotrophicum</name>
    <dbReference type="NCBI Taxonomy" id="2602750"/>
    <lineage>
        <taxon>Bacteria</taxon>
        <taxon>Pseudomonadati</taxon>
        <taxon>Pseudomonadota</taxon>
        <taxon>Hydrogenophilia</taxon>
        <taxon>Hydrogenophilia incertae sedis</taxon>
        <taxon>Pelomicrobium</taxon>
    </lineage>
</organism>
<evidence type="ECO:0000313" key="2">
    <source>
        <dbReference type="EMBL" id="TXF10503.1"/>
    </source>
</evidence>
<sequence>MAADAERRAVIFVTGDWDARAIQSLAADLKARGGDPAAIGSGSIDMSPAFIKGVSGSLPNARIAFDKFHVIAHTSTAVDKMRRIEQKTDPCLKGLHWKLFRDYDRLSPESRSKVDALVAHLTTRCTARAWVYRENLREILHRKQINVVRGMLLQWATCVMRSKVEPMKEVARQICNHLEGIVVWASTRLTHGFLEAISSLFPAAKREACGYGRFTTIRTVILLIAGKLDFSKINPHVGVQPT</sequence>
<dbReference type="EMBL" id="VPFL01000028">
    <property type="protein sequence ID" value="TXF10503.1"/>
    <property type="molecule type" value="Genomic_DNA"/>
</dbReference>
<dbReference type="Proteomes" id="UP000321201">
    <property type="component" value="Unassembled WGS sequence"/>
</dbReference>
<keyword evidence="3" id="KW-1185">Reference proteome</keyword>
<evidence type="ECO:0000259" key="1">
    <source>
        <dbReference type="Pfam" id="PF01610"/>
    </source>
</evidence>
<dbReference type="AlphaFoldDB" id="A0A5C7EGS0"/>
<name>A0A5C7EGS0_9PROT</name>
<feature type="domain" description="Transposase IS204/IS1001/IS1096/IS1165 DDE" evidence="1">
    <location>
        <begin position="5"/>
        <end position="220"/>
    </location>
</feature>
<proteinExistence type="predicted"/>
<dbReference type="InterPro" id="IPR047951">
    <property type="entry name" value="Transpos_ISL3"/>
</dbReference>
<dbReference type="PANTHER" id="PTHR33498">
    <property type="entry name" value="TRANSPOSASE FOR INSERTION SEQUENCE ELEMENT IS1557"/>
    <property type="match status" value="1"/>
</dbReference>
<dbReference type="Pfam" id="PF01610">
    <property type="entry name" value="DDE_Tnp_ISL3"/>
    <property type="match status" value="1"/>
</dbReference>
<gene>
    <name evidence="2" type="ORF">FR698_14885</name>
</gene>
<dbReference type="InParanoid" id="A0A5C7EGS0"/>
<dbReference type="InterPro" id="IPR002560">
    <property type="entry name" value="Transposase_DDE"/>
</dbReference>
<comment type="caution">
    <text evidence="2">The sequence shown here is derived from an EMBL/GenBank/DDBJ whole genome shotgun (WGS) entry which is preliminary data.</text>
</comment>
<reference evidence="2 3" key="1">
    <citation type="submission" date="2019-08" db="EMBL/GenBank/DDBJ databases">
        <title>Pelomicrobium methylotrophicum gen. nov., sp. nov. a moderately thermophilic, facultatively anaerobic, lithoautotrophic and methylotrophic bacterium isolated from a terrestrial mud volcano.</title>
        <authorList>
            <person name="Slobodkina G.B."/>
            <person name="Merkel A.Y."/>
            <person name="Slobodkin A.I."/>
        </authorList>
    </citation>
    <scope>NUCLEOTIDE SEQUENCE [LARGE SCALE GENOMIC DNA]</scope>
    <source>
        <strain evidence="2 3">SM250</strain>
    </source>
</reference>
<protein>
    <submittedName>
        <fullName evidence="2">Transposase</fullName>
    </submittedName>
</protein>
<dbReference type="PANTHER" id="PTHR33498:SF1">
    <property type="entry name" value="TRANSPOSASE FOR INSERTION SEQUENCE ELEMENT IS1557"/>
    <property type="match status" value="1"/>
</dbReference>
<evidence type="ECO:0000313" key="3">
    <source>
        <dbReference type="Proteomes" id="UP000321201"/>
    </source>
</evidence>
<dbReference type="OrthoDB" id="5296931at2"/>
<accession>A0A5C7EGS0</accession>